<dbReference type="GO" id="GO:0006260">
    <property type="term" value="P:DNA replication"/>
    <property type="evidence" value="ECO:0007669"/>
    <property type="project" value="UniProtKB-KW"/>
</dbReference>
<dbReference type="EC" id="3.6.1.55" evidence="11"/>
<evidence type="ECO:0000256" key="11">
    <source>
        <dbReference type="ARBA" id="ARBA00038905"/>
    </source>
</evidence>
<dbReference type="EMBL" id="LAZR01013723">
    <property type="protein sequence ID" value="KKM20640.1"/>
    <property type="molecule type" value="Genomic_DNA"/>
</dbReference>
<dbReference type="InterPro" id="IPR022998">
    <property type="entry name" value="ThiamineP_synth_TenI"/>
</dbReference>
<dbReference type="GO" id="GO:0008413">
    <property type="term" value="F:8-oxo-7,8-dihydroguanosine triphosphate pyrophosphatase activity"/>
    <property type="evidence" value="ECO:0007669"/>
    <property type="project" value="TreeGrafter"/>
</dbReference>
<proteinExistence type="inferred from homology"/>
<dbReference type="InterPro" id="IPR036206">
    <property type="entry name" value="ThiamineP_synth_sf"/>
</dbReference>
<dbReference type="CDD" id="cd03425">
    <property type="entry name" value="NUDIX_MutT_NudA_like"/>
    <property type="match status" value="1"/>
</dbReference>
<dbReference type="SUPFAM" id="SSF55811">
    <property type="entry name" value="Nudix"/>
    <property type="match status" value="1"/>
</dbReference>
<organism evidence="13">
    <name type="scientific">marine sediment metagenome</name>
    <dbReference type="NCBI Taxonomy" id="412755"/>
    <lineage>
        <taxon>unclassified sequences</taxon>
        <taxon>metagenomes</taxon>
        <taxon>ecological metagenomes</taxon>
    </lineage>
</organism>
<dbReference type="InterPro" id="IPR000086">
    <property type="entry name" value="NUDIX_hydrolase_dom"/>
</dbReference>
<evidence type="ECO:0000256" key="9">
    <source>
        <dbReference type="ARBA" id="ARBA00023204"/>
    </source>
</evidence>
<dbReference type="Pfam" id="PF14815">
    <property type="entry name" value="NUDIX_4"/>
    <property type="match status" value="1"/>
</dbReference>
<dbReference type="GO" id="GO:0044715">
    <property type="term" value="F:8-oxo-dGDP phosphatase activity"/>
    <property type="evidence" value="ECO:0007669"/>
    <property type="project" value="TreeGrafter"/>
</dbReference>
<comment type="cofactor">
    <cofactor evidence="1">
        <name>Mg(2+)</name>
        <dbReference type="ChEBI" id="CHEBI:18420"/>
    </cofactor>
</comment>
<keyword evidence="8" id="KW-0460">Magnesium</keyword>
<keyword evidence="9" id="KW-0234">DNA repair</keyword>
<keyword evidence="3" id="KW-0515">Mutator protein</keyword>
<comment type="similarity">
    <text evidence="2">Belongs to the Nudix hydrolase family.</text>
</comment>
<dbReference type="GO" id="GO:0006281">
    <property type="term" value="P:DNA repair"/>
    <property type="evidence" value="ECO:0007669"/>
    <property type="project" value="UniProtKB-KW"/>
</dbReference>
<dbReference type="SUPFAM" id="SSF51391">
    <property type="entry name" value="Thiamin phosphate synthase"/>
    <property type="match status" value="1"/>
</dbReference>
<dbReference type="AlphaFoldDB" id="A0A0F9KYS1"/>
<evidence type="ECO:0000256" key="7">
    <source>
        <dbReference type="ARBA" id="ARBA00022801"/>
    </source>
</evidence>
<dbReference type="Pfam" id="PF02581">
    <property type="entry name" value="TMP-TENI"/>
    <property type="match status" value="1"/>
</dbReference>
<dbReference type="GO" id="GO:0044716">
    <property type="term" value="F:8-oxo-GDP phosphatase activity"/>
    <property type="evidence" value="ECO:0007669"/>
    <property type="project" value="TreeGrafter"/>
</dbReference>
<gene>
    <name evidence="13" type="ORF">LCGC14_1643460</name>
</gene>
<reference evidence="13" key="1">
    <citation type="journal article" date="2015" name="Nature">
        <title>Complex archaea that bridge the gap between prokaryotes and eukaryotes.</title>
        <authorList>
            <person name="Spang A."/>
            <person name="Saw J.H."/>
            <person name="Jorgensen S.L."/>
            <person name="Zaremba-Niedzwiedzka K."/>
            <person name="Martijn J."/>
            <person name="Lind A.E."/>
            <person name="van Eijk R."/>
            <person name="Schleper C."/>
            <person name="Guy L."/>
            <person name="Ettema T.J."/>
        </authorList>
    </citation>
    <scope>NUCLEOTIDE SEQUENCE</scope>
</reference>
<keyword evidence="4" id="KW-0235">DNA replication</keyword>
<dbReference type="GO" id="GO:0009228">
    <property type="term" value="P:thiamine biosynthetic process"/>
    <property type="evidence" value="ECO:0007669"/>
    <property type="project" value="UniProtKB-KW"/>
</dbReference>
<evidence type="ECO:0000256" key="3">
    <source>
        <dbReference type="ARBA" id="ARBA00022457"/>
    </source>
</evidence>
<evidence type="ECO:0000256" key="1">
    <source>
        <dbReference type="ARBA" id="ARBA00001946"/>
    </source>
</evidence>
<dbReference type="PROSITE" id="PS51462">
    <property type="entry name" value="NUDIX"/>
    <property type="match status" value="1"/>
</dbReference>
<dbReference type="GO" id="GO:0035539">
    <property type="term" value="F:8-oxo-7,8-dihydrodeoxyguanosine triphosphate pyrophosphatase activity"/>
    <property type="evidence" value="ECO:0007669"/>
    <property type="project" value="UniProtKB-EC"/>
</dbReference>
<evidence type="ECO:0000313" key="13">
    <source>
        <dbReference type="EMBL" id="KKM20640.1"/>
    </source>
</evidence>
<evidence type="ECO:0000256" key="2">
    <source>
        <dbReference type="ARBA" id="ARBA00005582"/>
    </source>
</evidence>
<dbReference type="InterPro" id="IPR047127">
    <property type="entry name" value="MutT-like"/>
</dbReference>
<keyword evidence="5" id="KW-0479">Metal-binding</keyword>
<dbReference type="Gene3D" id="3.20.20.70">
    <property type="entry name" value="Aldolase class I"/>
    <property type="match status" value="1"/>
</dbReference>
<protein>
    <recommendedName>
        <fullName evidence="11">8-oxo-dGTP diphosphatase</fullName>
        <ecNumber evidence="11">3.6.1.55</ecNumber>
    </recommendedName>
</protein>
<keyword evidence="7" id="KW-0378">Hydrolase</keyword>
<keyword evidence="6" id="KW-0227">DNA damage</keyword>
<comment type="catalytic activity">
    <reaction evidence="10">
        <text>8-oxo-dGTP + H2O = 8-oxo-dGMP + diphosphate + H(+)</text>
        <dbReference type="Rhea" id="RHEA:31575"/>
        <dbReference type="ChEBI" id="CHEBI:15377"/>
        <dbReference type="ChEBI" id="CHEBI:15378"/>
        <dbReference type="ChEBI" id="CHEBI:33019"/>
        <dbReference type="ChEBI" id="CHEBI:63224"/>
        <dbReference type="ChEBI" id="CHEBI:77896"/>
        <dbReference type="EC" id="3.6.1.55"/>
    </reaction>
</comment>
<accession>A0A0F9KYS1</accession>
<name>A0A0F9KYS1_9ZZZZ</name>
<dbReference type="InterPro" id="IPR029119">
    <property type="entry name" value="MutY_C"/>
</dbReference>
<dbReference type="PANTHER" id="PTHR47707">
    <property type="entry name" value="8-OXO-DGTP DIPHOSPHATASE"/>
    <property type="match status" value="1"/>
</dbReference>
<sequence>MANTQIDVREVHVAVGVIVREGRVLIARRPDHVHQGGLLEFPGGKVEPEETVQAALVREIAEETSLQIPLKSLQPVICIRHDYGDKRVRLDVWRTDKARGEAHGREGQSIHWVSPNDLRDEDFPVANRGIIRALQLPFLLAITGHIHAGGEGGQQLHRALAALPAGLSERDHARLVLLRAPSMSAEDYRALTESALGVCEPAGAGLILHGPPAVFDDNPGAAGLHLPWREARSLQARPVRDGVWLGVSCHDARQMDHAVALGADYVVLGPVEPTATHPGATVLGWAHFRELVSRAPIPVFALGGLTLTDLDEVQQAGGQGVAGIRYWWPQS</sequence>
<dbReference type="PANTHER" id="PTHR47707:SF1">
    <property type="entry name" value="NUDIX HYDROLASE FAMILY PROTEIN"/>
    <property type="match status" value="1"/>
</dbReference>
<feature type="domain" description="Nudix hydrolase" evidence="12">
    <location>
        <begin position="8"/>
        <end position="138"/>
    </location>
</feature>
<evidence type="ECO:0000256" key="6">
    <source>
        <dbReference type="ARBA" id="ARBA00022763"/>
    </source>
</evidence>
<dbReference type="NCBIfam" id="NF006530">
    <property type="entry name" value="PRK08999.1"/>
    <property type="match status" value="1"/>
</dbReference>
<evidence type="ECO:0000256" key="10">
    <source>
        <dbReference type="ARBA" id="ARBA00035861"/>
    </source>
</evidence>
<evidence type="ECO:0000256" key="8">
    <source>
        <dbReference type="ARBA" id="ARBA00022842"/>
    </source>
</evidence>
<dbReference type="GO" id="GO:0046872">
    <property type="term" value="F:metal ion binding"/>
    <property type="evidence" value="ECO:0007669"/>
    <property type="project" value="UniProtKB-KW"/>
</dbReference>
<dbReference type="CDD" id="cd00564">
    <property type="entry name" value="TMP_TenI"/>
    <property type="match status" value="1"/>
</dbReference>
<dbReference type="Gene3D" id="3.90.79.10">
    <property type="entry name" value="Nucleoside Triphosphate Pyrophosphohydrolase"/>
    <property type="match status" value="1"/>
</dbReference>
<evidence type="ECO:0000259" key="12">
    <source>
        <dbReference type="PROSITE" id="PS51462"/>
    </source>
</evidence>
<comment type="caution">
    <text evidence="13">The sequence shown here is derived from an EMBL/GenBank/DDBJ whole genome shotgun (WGS) entry which is preliminary data.</text>
</comment>
<dbReference type="InterPro" id="IPR013785">
    <property type="entry name" value="Aldolase_TIM"/>
</dbReference>
<evidence type="ECO:0000256" key="4">
    <source>
        <dbReference type="ARBA" id="ARBA00022705"/>
    </source>
</evidence>
<evidence type="ECO:0000256" key="5">
    <source>
        <dbReference type="ARBA" id="ARBA00022723"/>
    </source>
</evidence>
<dbReference type="InterPro" id="IPR015797">
    <property type="entry name" value="NUDIX_hydrolase-like_dom_sf"/>
</dbReference>